<organism evidence="9 10">
    <name type="scientific">Parerythrobacter lacustris</name>
    <dbReference type="NCBI Taxonomy" id="2969984"/>
    <lineage>
        <taxon>Bacteria</taxon>
        <taxon>Pseudomonadati</taxon>
        <taxon>Pseudomonadota</taxon>
        <taxon>Alphaproteobacteria</taxon>
        <taxon>Sphingomonadales</taxon>
        <taxon>Erythrobacteraceae</taxon>
        <taxon>Parerythrobacter</taxon>
    </lineage>
</organism>
<feature type="compositionally biased region" description="Basic and acidic residues" evidence="6">
    <location>
        <begin position="11"/>
        <end position="21"/>
    </location>
</feature>
<dbReference type="InterPro" id="IPR036976">
    <property type="entry name" value="RimM_N_sf"/>
</dbReference>
<dbReference type="SUPFAM" id="SSF50447">
    <property type="entry name" value="Translation proteins"/>
    <property type="match status" value="1"/>
</dbReference>
<evidence type="ECO:0000313" key="10">
    <source>
        <dbReference type="Proteomes" id="UP001206067"/>
    </source>
</evidence>
<keyword evidence="1 5" id="KW-0963">Cytoplasm</keyword>
<reference evidence="9 10" key="1">
    <citation type="submission" date="2022-08" db="EMBL/GenBank/DDBJ databases">
        <title>Polyphasic taxonomy analysis of Qipengyuania sp.RS5-5.</title>
        <authorList>
            <person name="Xamxidin M."/>
            <person name="Wu M."/>
        </authorList>
    </citation>
    <scope>NUCLEOTIDE SEQUENCE [LARGE SCALE GENOMIC DNA]</scope>
    <source>
        <strain evidence="9 10">RS5-5</strain>
    </source>
</reference>
<sequence>MTHPARPTPDPSRKREGDKTDKPVTLAAVIGAHGVAGEVRLKLFGEGIDALKGHKSFNGGALTLVKIRDDHKGGAVARFAEVTDRGAAEKLRGTTLTIPRDALPPIEDDEYYHADLLGLAVVTDTGNAVGTVADVLNYGASDLIEIEKNDGGRFLVPMTRQAVPEWNADRLVIAEDFAQ</sequence>
<dbReference type="InterPro" id="IPR056792">
    <property type="entry name" value="PRC_RimM"/>
</dbReference>
<dbReference type="Gene3D" id="2.40.30.60">
    <property type="entry name" value="RimM"/>
    <property type="match status" value="1"/>
</dbReference>
<evidence type="ECO:0000256" key="5">
    <source>
        <dbReference type="HAMAP-Rule" id="MF_00014"/>
    </source>
</evidence>
<keyword evidence="2 5" id="KW-0690">Ribosome biogenesis</keyword>
<proteinExistence type="inferred from homology"/>
<dbReference type="InterPro" id="IPR002676">
    <property type="entry name" value="RimM_N"/>
</dbReference>
<dbReference type="Pfam" id="PF01782">
    <property type="entry name" value="RimM"/>
    <property type="match status" value="1"/>
</dbReference>
<keyword evidence="10" id="KW-1185">Reference proteome</keyword>
<comment type="function">
    <text evidence="5">An accessory protein needed during the final step in the assembly of 30S ribosomal subunit, possibly for assembly of the head region. Essential for efficient processing of 16S rRNA. May be needed both before and after RbfA during the maturation of 16S rRNA. It has affinity for free ribosomal 30S subunits but not for 70S ribosomes.</text>
</comment>
<feature type="compositionally biased region" description="Pro residues" evidence="6">
    <location>
        <begin position="1"/>
        <end position="10"/>
    </location>
</feature>
<dbReference type="InterPro" id="IPR009000">
    <property type="entry name" value="Transl_B-barrel_sf"/>
</dbReference>
<dbReference type="SUPFAM" id="SSF50346">
    <property type="entry name" value="PRC-barrel domain"/>
    <property type="match status" value="1"/>
</dbReference>
<evidence type="ECO:0000256" key="4">
    <source>
        <dbReference type="ARBA" id="ARBA00023186"/>
    </source>
</evidence>
<comment type="subunit">
    <text evidence="5">Binds ribosomal protein uS19.</text>
</comment>
<evidence type="ECO:0000259" key="7">
    <source>
        <dbReference type="Pfam" id="PF01782"/>
    </source>
</evidence>
<evidence type="ECO:0000256" key="1">
    <source>
        <dbReference type="ARBA" id="ARBA00022490"/>
    </source>
</evidence>
<evidence type="ECO:0000313" key="9">
    <source>
        <dbReference type="EMBL" id="MCR2834602.1"/>
    </source>
</evidence>
<evidence type="ECO:0000259" key="8">
    <source>
        <dbReference type="Pfam" id="PF24986"/>
    </source>
</evidence>
<evidence type="ECO:0000256" key="6">
    <source>
        <dbReference type="SAM" id="MobiDB-lite"/>
    </source>
</evidence>
<accession>A0ABT1XVZ3</accession>
<feature type="domain" description="RimM N-terminal" evidence="7">
    <location>
        <begin position="26"/>
        <end position="101"/>
    </location>
</feature>
<dbReference type="EMBL" id="JANKHH010000006">
    <property type="protein sequence ID" value="MCR2834602.1"/>
    <property type="molecule type" value="Genomic_DNA"/>
</dbReference>
<comment type="caution">
    <text evidence="9">The sequence shown here is derived from an EMBL/GenBank/DDBJ whole genome shotgun (WGS) entry which is preliminary data.</text>
</comment>
<dbReference type="Pfam" id="PF24986">
    <property type="entry name" value="PRC_RimM"/>
    <property type="match status" value="1"/>
</dbReference>
<dbReference type="RefSeq" id="WP_257596438.1">
    <property type="nucleotide sequence ID" value="NZ_JANKHH010000006.1"/>
</dbReference>
<keyword evidence="4 5" id="KW-0143">Chaperone</keyword>
<keyword evidence="3 5" id="KW-0698">rRNA processing</keyword>
<name>A0ABT1XVZ3_9SPHN</name>
<comment type="domain">
    <text evidence="5">The PRC barrel domain binds ribosomal protein uS19.</text>
</comment>
<dbReference type="PANTHER" id="PTHR33692">
    <property type="entry name" value="RIBOSOME MATURATION FACTOR RIMM"/>
    <property type="match status" value="1"/>
</dbReference>
<dbReference type="Proteomes" id="UP001206067">
    <property type="component" value="Unassembled WGS sequence"/>
</dbReference>
<dbReference type="InterPro" id="IPR011033">
    <property type="entry name" value="PRC_barrel-like_sf"/>
</dbReference>
<dbReference type="HAMAP" id="MF_00014">
    <property type="entry name" value="Ribosome_mat_RimM"/>
    <property type="match status" value="1"/>
</dbReference>
<comment type="similarity">
    <text evidence="5">Belongs to the RimM family.</text>
</comment>
<dbReference type="Gene3D" id="2.30.30.240">
    <property type="entry name" value="PRC-barrel domain"/>
    <property type="match status" value="1"/>
</dbReference>
<evidence type="ECO:0000256" key="3">
    <source>
        <dbReference type="ARBA" id="ARBA00022552"/>
    </source>
</evidence>
<gene>
    <name evidence="5 9" type="primary">rimM</name>
    <name evidence="9" type="ORF">NSO95_11650</name>
</gene>
<protein>
    <recommendedName>
        <fullName evidence="5">Ribosome maturation factor RimM</fullName>
    </recommendedName>
</protein>
<feature type="region of interest" description="Disordered" evidence="6">
    <location>
        <begin position="1"/>
        <end position="21"/>
    </location>
</feature>
<dbReference type="NCBIfam" id="TIGR02273">
    <property type="entry name" value="16S_RimM"/>
    <property type="match status" value="1"/>
</dbReference>
<dbReference type="PANTHER" id="PTHR33692:SF1">
    <property type="entry name" value="RIBOSOME MATURATION FACTOR RIMM"/>
    <property type="match status" value="1"/>
</dbReference>
<comment type="subcellular location">
    <subcellularLocation>
        <location evidence="5">Cytoplasm</location>
    </subcellularLocation>
</comment>
<dbReference type="InterPro" id="IPR011961">
    <property type="entry name" value="RimM"/>
</dbReference>
<evidence type="ECO:0000256" key="2">
    <source>
        <dbReference type="ARBA" id="ARBA00022517"/>
    </source>
</evidence>
<feature type="domain" description="Ribosome maturation factor RimM PRC barrel" evidence="8">
    <location>
        <begin position="114"/>
        <end position="168"/>
    </location>
</feature>